<dbReference type="EMBL" id="CP053452">
    <property type="protein sequence ID" value="QJX00033.1"/>
    <property type="molecule type" value="Genomic_DNA"/>
</dbReference>
<dbReference type="PANTHER" id="PTHR44591:SF14">
    <property type="entry name" value="PROTEIN PILG"/>
    <property type="match status" value="1"/>
</dbReference>
<gene>
    <name evidence="5" type="ORF">FTUN_7655</name>
</gene>
<dbReference type="PANTHER" id="PTHR44591">
    <property type="entry name" value="STRESS RESPONSE REGULATOR PROTEIN 1"/>
    <property type="match status" value="1"/>
</dbReference>
<dbReference type="RefSeq" id="WP_171474879.1">
    <property type="nucleotide sequence ID" value="NZ_CP053452.2"/>
</dbReference>
<accession>A0A6M5Z499</accession>
<dbReference type="Pfam" id="PF00072">
    <property type="entry name" value="Response_reg"/>
    <property type="match status" value="1"/>
</dbReference>
<keyword evidence="2" id="KW-0902">Two-component regulatory system</keyword>
<proteinExistence type="predicted"/>
<evidence type="ECO:0000313" key="5">
    <source>
        <dbReference type="EMBL" id="QJX00033.1"/>
    </source>
</evidence>
<keyword evidence="1 3" id="KW-0597">Phosphoprotein</keyword>
<dbReference type="Gene3D" id="3.40.50.2300">
    <property type="match status" value="1"/>
</dbReference>
<keyword evidence="6" id="KW-1185">Reference proteome</keyword>
<dbReference type="Proteomes" id="UP000503447">
    <property type="component" value="Chromosome"/>
</dbReference>
<dbReference type="SMART" id="SM00448">
    <property type="entry name" value="REC"/>
    <property type="match status" value="1"/>
</dbReference>
<dbReference type="AlphaFoldDB" id="A0A6M5Z499"/>
<dbReference type="CDD" id="cd16936">
    <property type="entry name" value="HATPase_RsbW-like"/>
    <property type="match status" value="1"/>
</dbReference>
<dbReference type="InterPro" id="IPR036890">
    <property type="entry name" value="HATPase_C_sf"/>
</dbReference>
<evidence type="ECO:0000256" key="3">
    <source>
        <dbReference type="PROSITE-ProRule" id="PRU00169"/>
    </source>
</evidence>
<evidence type="ECO:0000313" key="6">
    <source>
        <dbReference type="Proteomes" id="UP000503447"/>
    </source>
</evidence>
<dbReference type="SUPFAM" id="SSF52172">
    <property type="entry name" value="CheY-like"/>
    <property type="match status" value="1"/>
</dbReference>
<dbReference type="Pfam" id="PF13581">
    <property type="entry name" value="HATPase_c_2"/>
    <property type="match status" value="1"/>
</dbReference>
<dbReference type="PROSITE" id="PS50110">
    <property type="entry name" value="RESPONSE_REGULATORY"/>
    <property type="match status" value="1"/>
</dbReference>
<protein>
    <recommendedName>
        <fullName evidence="4">Response regulatory domain-containing protein</fullName>
    </recommendedName>
</protein>
<dbReference type="KEGG" id="ftj:FTUN_7655"/>
<dbReference type="InterPro" id="IPR003594">
    <property type="entry name" value="HATPase_dom"/>
</dbReference>
<name>A0A6M5Z499_9BACT</name>
<evidence type="ECO:0000259" key="4">
    <source>
        <dbReference type="PROSITE" id="PS50110"/>
    </source>
</evidence>
<organism evidence="5 6">
    <name type="scientific">Frigoriglobus tundricola</name>
    <dbReference type="NCBI Taxonomy" id="2774151"/>
    <lineage>
        <taxon>Bacteria</taxon>
        <taxon>Pseudomonadati</taxon>
        <taxon>Planctomycetota</taxon>
        <taxon>Planctomycetia</taxon>
        <taxon>Gemmatales</taxon>
        <taxon>Gemmataceae</taxon>
        <taxon>Frigoriglobus</taxon>
    </lineage>
</organism>
<dbReference type="Gene3D" id="3.30.565.10">
    <property type="entry name" value="Histidine kinase-like ATPase, C-terminal domain"/>
    <property type="match status" value="1"/>
</dbReference>
<feature type="domain" description="Response regulatory" evidence="4">
    <location>
        <begin position="7"/>
        <end position="122"/>
    </location>
</feature>
<reference evidence="6" key="1">
    <citation type="submission" date="2020-05" db="EMBL/GenBank/DDBJ databases">
        <title>Frigoriglobus tundricola gen. nov., sp. nov., a psychrotolerant cellulolytic planctomycete of the family Gemmataceae with two divergent copies of 16S rRNA gene.</title>
        <authorList>
            <person name="Kulichevskaya I.S."/>
            <person name="Ivanova A.A."/>
            <person name="Naumoff D.G."/>
            <person name="Beletsky A.V."/>
            <person name="Rijpstra W.I.C."/>
            <person name="Sinninghe Damste J.S."/>
            <person name="Mardanov A.V."/>
            <person name="Ravin N.V."/>
            <person name="Dedysh S.N."/>
        </authorList>
    </citation>
    <scope>NUCLEOTIDE SEQUENCE [LARGE SCALE GENOMIC DNA]</scope>
    <source>
        <strain evidence="6">PL17</strain>
    </source>
</reference>
<feature type="modified residue" description="4-aspartylphosphate" evidence="3">
    <location>
        <position position="57"/>
    </location>
</feature>
<evidence type="ECO:0000256" key="1">
    <source>
        <dbReference type="ARBA" id="ARBA00022553"/>
    </source>
</evidence>
<dbReference type="GO" id="GO:0000160">
    <property type="term" value="P:phosphorelay signal transduction system"/>
    <property type="evidence" value="ECO:0007669"/>
    <property type="project" value="UniProtKB-KW"/>
</dbReference>
<evidence type="ECO:0000256" key="2">
    <source>
        <dbReference type="ARBA" id="ARBA00023012"/>
    </source>
</evidence>
<dbReference type="CDD" id="cd00156">
    <property type="entry name" value="REC"/>
    <property type="match status" value="1"/>
</dbReference>
<sequence>MNDGDITILVVDDSAVDRTVVRRVLEKHGGWCVAQAAGGAEALAVIARAAPAAVVTDLQMPGLNGLALVEQVRERFPRVPVILMTRQGSEQIAVAALRAGAASYVPKPRIVTELVAVVEQVLSVSQAADRRARVLSALSERVSQYTLTNDPALVSALVHVLREELIAFELCDATGATRTGIALEEALLNAVYHGNLEVSSNLKLGDDGAFERAVAVRRGEAPYRDRRVSVTAELTPFEATFVIADEGRGFDVAGLPDPTAPSNLERPLGRGVVLMRAFMDEVRYNSTGNRVTLVKHRDPCVSPAPLTGPVV</sequence>
<dbReference type="InterPro" id="IPR011006">
    <property type="entry name" value="CheY-like_superfamily"/>
</dbReference>
<dbReference type="InterPro" id="IPR050595">
    <property type="entry name" value="Bact_response_regulator"/>
</dbReference>
<dbReference type="InterPro" id="IPR001789">
    <property type="entry name" value="Sig_transdc_resp-reg_receiver"/>
</dbReference>